<proteinExistence type="predicted"/>
<keyword evidence="2" id="KW-1185">Reference proteome</keyword>
<reference evidence="2" key="1">
    <citation type="journal article" date="2008" name="J. Bacteriol.">
        <title>Genome sequence of the fish pathogen Renibacterium salmoninarum suggests reductive evolution away from an environmental Arthrobacter ancestor.</title>
        <authorList>
            <person name="Wiens G.D."/>
            <person name="Rockey D.D."/>
            <person name="Wu Z."/>
            <person name="Chang J."/>
            <person name="Levy R."/>
            <person name="Crane S."/>
            <person name="Chen D.S."/>
            <person name="Capri G.R."/>
            <person name="Burnett J.R."/>
            <person name="Sudheesh P.S."/>
            <person name="Schipma M.J."/>
            <person name="Burd H."/>
            <person name="Bhattacharyya A."/>
            <person name="Rhodes L.D."/>
            <person name="Kaul R."/>
            <person name="Strom M.S."/>
        </authorList>
    </citation>
    <scope>NUCLEOTIDE SEQUENCE [LARGE SCALE GENOMIC DNA]</scope>
    <source>
        <strain evidence="2">ATCC 33209 / DSM 20767 / JCM 11484 / NBRC 15589 / NCIMB 2235</strain>
    </source>
</reference>
<sequence length="41" mass="4638">MRHVLARFDYPEKDVELVGVPDRLVVGHAAELFAPGEIDLY</sequence>
<dbReference type="KEGG" id="rsa:RSal33209_0766"/>
<gene>
    <name evidence="1" type="ordered locus">RSal33209_0766</name>
</gene>
<dbReference type="HOGENOM" id="CLU_3275637_0_0_11"/>
<evidence type="ECO:0000313" key="1">
    <source>
        <dbReference type="EMBL" id="ABY22513.1"/>
    </source>
</evidence>
<protein>
    <submittedName>
        <fullName evidence="1">Uncharacterized protein</fullName>
    </submittedName>
</protein>
<organism evidence="1 2">
    <name type="scientific">Renibacterium salmoninarum (strain ATCC 33209 / DSM 20767 / JCM 11484 / NBRC 15589 / NCIMB 2235)</name>
    <dbReference type="NCBI Taxonomy" id="288705"/>
    <lineage>
        <taxon>Bacteria</taxon>
        <taxon>Bacillati</taxon>
        <taxon>Actinomycetota</taxon>
        <taxon>Actinomycetes</taxon>
        <taxon>Micrococcales</taxon>
        <taxon>Micrococcaceae</taxon>
        <taxon>Renibacterium</taxon>
    </lineage>
</organism>
<name>A9WQ73_RENSM</name>
<accession>A9WQ73</accession>
<dbReference type="EMBL" id="CP000910">
    <property type="protein sequence ID" value="ABY22513.1"/>
    <property type="molecule type" value="Genomic_DNA"/>
</dbReference>
<evidence type="ECO:0000313" key="2">
    <source>
        <dbReference type="Proteomes" id="UP000002007"/>
    </source>
</evidence>
<dbReference type="Proteomes" id="UP000002007">
    <property type="component" value="Chromosome"/>
</dbReference>
<dbReference type="AlphaFoldDB" id="A9WQ73"/>